<name>A0AAW0BQE3_9AGAR</name>
<accession>A0AAW0BQE3</accession>
<organism evidence="1 2">
    <name type="scientific">Paramarasmius palmivorus</name>
    <dbReference type="NCBI Taxonomy" id="297713"/>
    <lineage>
        <taxon>Eukaryota</taxon>
        <taxon>Fungi</taxon>
        <taxon>Dikarya</taxon>
        <taxon>Basidiomycota</taxon>
        <taxon>Agaricomycotina</taxon>
        <taxon>Agaricomycetes</taxon>
        <taxon>Agaricomycetidae</taxon>
        <taxon>Agaricales</taxon>
        <taxon>Marasmiineae</taxon>
        <taxon>Marasmiaceae</taxon>
        <taxon>Paramarasmius</taxon>
    </lineage>
</organism>
<gene>
    <name evidence="1" type="ORF">VNI00_014864</name>
</gene>
<proteinExistence type="predicted"/>
<dbReference type="Proteomes" id="UP001383192">
    <property type="component" value="Unassembled WGS sequence"/>
</dbReference>
<evidence type="ECO:0000313" key="1">
    <source>
        <dbReference type="EMBL" id="KAK7028851.1"/>
    </source>
</evidence>
<evidence type="ECO:0008006" key="3">
    <source>
        <dbReference type="Google" id="ProtNLM"/>
    </source>
</evidence>
<comment type="caution">
    <text evidence="1">The sequence shown here is derived from an EMBL/GenBank/DDBJ whole genome shotgun (WGS) entry which is preliminary data.</text>
</comment>
<dbReference type="EMBL" id="JAYKXP010000088">
    <property type="protein sequence ID" value="KAK7028851.1"/>
    <property type="molecule type" value="Genomic_DNA"/>
</dbReference>
<dbReference type="AlphaFoldDB" id="A0AAW0BQE3"/>
<sequence length="411" mass="44964">MTSPIVDAEVLPSYTVSSPPPCYSSNLACGEQCIQHTPRCGSRPSGTFTKQSGGVTVVLMEQHNDATIPMYGRHGIVHGVVSLDHREIVSDVRVKLEGRMRVLIPGGGSRTIELVHDLQSLWSYNPATDLDAICPSTLPFSCAFPTTFEDRGVKHNIPPSFDLSCLGPSGLIASIDYSLQVKVIKGRHRGIGLWVKVKKIRIPIKYVPRSRPPRPIVGDPDLFSDLKISPEEWHQTLSTVPSRSPGTVSPINCNFFVPSSKVFSFGDVIPFHIQLSGPLNSLRDLSQTGPKSAASPPIVRVHLLRQISLDIEGQKAWRNTTLSHGKVWSIPPPMSTITDPTGSREESLDWEGEINVPDNVCPSFSVGDMAVKDFLVLTIIPSNLQRSSLTNHQSSVSTRLVTDSWIEEPSS</sequence>
<reference evidence="1 2" key="1">
    <citation type="submission" date="2024-01" db="EMBL/GenBank/DDBJ databases">
        <title>A draft genome for a cacao thread blight-causing isolate of Paramarasmius palmivorus.</title>
        <authorList>
            <person name="Baruah I.K."/>
            <person name="Bukari Y."/>
            <person name="Amoako-Attah I."/>
            <person name="Meinhardt L.W."/>
            <person name="Bailey B.A."/>
            <person name="Cohen S.P."/>
        </authorList>
    </citation>
    <scope>NUCLEOTIDE SEQUENCE [LARGE SCALE GENOMIC DNA]</scope>
    <source>
        <strain evidence="1 2">GH-12</strain>
    </source>
</reference>
<evidence type="ECO:0000313" key="2">
    <source>
        <dbReference type="Proteomes" id="UP001383192"/>
    </source>
</evidence>
<keyword evidence="2" id="KW-1185">Reference proteome</keyword>
<protein>
    <recommendedName>
        <fullName evidence="3">Arrestin-like N-terminal domain-containing protein</fullName>
    </recommendedName>
</protein>